<accession>A0A8K0CL58</accession>
<dbReference type="Proteomes" id="UP000801492">
    <property type="component" value="Unassembled WGS sequence"/>
</dbReference>
<protein>
    <recommendedName>
        <fullName evidence="1">PiggyBac transposable element-derived protein domain-containing protein</fullName>
    </recommendedName>
</protein>
<sequence>MKLFVARNILIGIAVKPSYKDYWSSTFELRDAFTSTLMSRGRFSWLLGNIHIHNNVLQPTREKPEFNKLYKIHPLLNALGRSFIECCNPAEYQSLDESWLKFKCRLMLLQYMPLNPIKRAYKIWMHVDKYGYVCQFQICTGKVSNATENNLGPRVIKDLTKGIGN</sequence>
<dbReference type="PANTHER" id="PTHR46599:SF3">
    <property type="entry name" value="PIGGYBAC TRANSPOSABLE ELEMENT-DERIVED PROTEIN 4"/>
    <property type="match status" value="1"/>
</dbReference>
<name>A0A8K0CL58_IGNLU</name>
<proteinExistence type="predicted"/>
<organism evidence="2 3">
    <name type="scientific">Ignelater luminosus</name>
    <name type="common">Cucubano</name>
    <name type="synonym">Pyrophorus luminosus</name>
    <dbReference type="NCBI Taxonomy" id="2038154"/>
    <lineage>
        <taxon>Eukaryota</taxon>
        <taxon>Metazoa</taxon>
        <taxon>Ecdysozoa</taxon>
        <taxon>Arthropoda</taxon>
        <taxon>Hexapoda</taxon>
        <taxon>Insecta</taxon>
        <taxon>Pterygota</taxon>
        <taxon>Neoptera</taxon>
        <taxon>Endopterygota</taxon>
        <taxon>Coleoptera</taxon>
        <taxon>Polyphaga</taxon>
        <taxon>Elateriformia</taxon>
        <taxon>Elateroidea</taxon>
        <taxon>Elateridae</taxon>
        <taxon>Agrypninae</taxon>
        <taxon>Pyrophorini</taxon>
        <taxon>Ignelater</taxon>
    </lineage>
</organism>
<dbReference type="AlphaFoldDB" id="A0A8K0CL58"/>
<dbReference type="EMBL" id="VTPC01089292">
    <property type="protein sequence ID" value="KAF2885865.1"/>
    <property type="molecule type" value="Genomic_DNA"/>
</dbReference>
<feature type="domain" description="PiggyBac transposable element-derived protein" evidence="1">
    <location>
        <begin position="1"/>
        <end position="161"/>
    </location>
</feature>
<evidence type="ECO:0000313" key="3">
    <source>
        <dbReference type="Proteomes" id="UP000801492"/>
    </source>
</evidence>
<evidence type="ECO:0000259" key="1">
    <source>
        <dbReference type="Pfam" id="PF13843"/>
    </source>
</evidence>
<gene>
    <name evidence="2" type="ORF">ILUMI_20307</name>
</gene>
<dbReference type="PANTHER" id="PTHR46599">
    <property type="entry name" value="PIGGYBAC TRANSPOSABLE ELEMENT-DERIVED PROTEIN 4"/>
    <property type="match status" value="1"/>
</dbReference>
<dbReference type="Pfam" id="PF13843">
    <property type="entry name" value="DDE_Tnp_1_7"/>
    <property type="match status" value="1"/>
</dbReference>
<dbReference type="InterPro" id="IPR029526">
    <property type="entry name" value="PGBD"/>
</dbReference>
<comment type="caution">
    <text evidence="2">The sequence shown here is derived from an EMBL/GenBank/DDBJ whole genome shotgun (WGS) entry which is preliminary data.</text>
</comment>
<keyword evidence="3" id="KW-1185">Reference proteome</keyword>
<reference evidence="2" key="1">
    <citation type="submission" date="2019-08" db="EMBL/GenBank/DDBJ databases">
        <title>The genome of the North American firefly Photinus pyralis.</title>
        <authorList>
            <consortium name="Photinus pyralis genome working group"/>
            <person name="Fallon T.R."/>
            <person name="Sander Lower S.E."/>
            <person name="Weng J.-K."/>
        </authorList>
    </citation>
    <scope>NUCLEOTIDE SEQUENCE</scope>
    <source>
        <strain evidence="2">TRF0915ILg1</strain>
        <tissue evidence="2">Whole body</tissue>
    </source>
</reference>
<dbReference type="OrthoDB" id="10057274at2759"/>
<evidence type="ECO:0000313" key="2">
    <source>
        <dbReference type="EMBL" id="KAF2885865.1"/>
    </source>
</evidence>